<dbReference type="AlphaFoldDB" id="A0A4P7AJI4"/>
<feature type="binding site" evidence="9">
    <location>
        <position position="121"/>
    </location>
    <ligand>
        <name>Zn(2+)</name>
        <dbReference type="ChEBI" id="CHEBI:29105"/>
        <note>catalytic</note>
    </ligand>
</feature>
<dbReference type="GO" id="GO:0008270">
    <property type="term" value="F:zinc ion binding"/>
    <property type="evidence" value="ECO:0007669"/>
    <property type="project" value="UniProtKB-UniRule"/>
</dbReference>
<evidence type="ECO:0000256" key="9">
    <source>
        <dbReference type="HAMAP-Rule" id="MF_00009"/>
    </source>
</evidence>
<sequence>MDEISFIYEDNNDLNKYESIFYNLLTITKEKLNITNTLSLSVFFILPEKSIELNSKYRNKNYVGDVISFPIDDPIGIYDQLDFKEIGDIFITYNEALNKATLYNHEIEDEMSWLFVHGLLHILGYDHETNENDAKTMFKLTESILKEINVIYDM</sequence>
<gene>
    <name evidence="9 10" type="primary">ybeY</name>
    <name evidence="10" type="ORF">SGLAD_v1c07040</name>
</gene>
<dbReference type="KEGG" id="sgq:SGLAD_v1c07040"/>
<evidence type="ECO:0000256" key="2">
    <source>
        <dbReference type="ARBA" id="ARBA00022517"/>
    </source>
</evidence>
<dbReference type="InterPro" id="IPR002036">
    <property type="entry name" value="YbeY"/>
</dbReference>
<keyword evidence="11" id="KW-1185">Reference proteome</keyword>
<dbReference type="SUPFAM" id="SSF55486">
    <property type="entry name" value="Metalloproteases ('zincins'), catalytic domain"/>
    <property type="match status" value="1"/>
</dbReference>
<dbReference type="PROSITE" id="PS01306">
    <property type="entry name" value="UPF0054"/>
    <property type="match status" value="1"/>
</dbReference>
<dbReference type="InterPro" id="IPR020549">
    <property type="entry name" value="YbeY_CS"/>
</dbReference>
<dbReference type="PANTHER" id="PTHR46986:SF1">
    <property type="entry name" value="ENDORIBONUCLEASE YBEY, CHLOROPLASTIC"/>
    <property type="match status" value="1"/>
</dbReference>
<dbReference type="GO" id="GO:0005737">
    <property type="term" value="C:cytoplasm"/>
    <property type="evidence" value="ECO:0007669"/>
    <property type="project" value="UniProtKB-SubCell"/>
</dbReference>
<evidence type="ECO:0000256" key="1">
    <source>
        <dbReference type="ARBA" id="ARBA00010875"/>
    </source>
</evidence>
<comment type="similarity">
    <text evidence="1 9">Belongs to the endoribonuclease YbeY family.</text>
</comment>
<evidence type="ECO:0000256" key="6">
    <source>
        <dbReference type="ARBA" id="ARBA00022759"/>
    </source>
</evidence>
<keyword evidence="7 9" id="KW-0378">Hydrolase</keyword>
<feature type="binding site" evidence="9">
    <location>
        <position position="117"/>
    </location>
    <ligand>
        <name>Zn(2+)</name>
        <dbReference type="ChEBI" id="CHEBI:29105"/>
        <note>catalytic</note>
    </ligand>
</feature>
<keyword evidence="9" id="KW-0963">Cytoplasm</keyword>
<comment type="function">
    <text evidence="9">Single strand-specific metallo-endoribonuclease involved in late-stage 70S ribosome quality control and in maturation of the 3' terminus of the 16S rRNA.</text>
</comment>
<protein>
    <recommendedName>
        <fullName evidence="9">Endoribonuclease YbeY</fullName>
        <ecNumber evidence="9">3.1.-.-</ecNumber>
    </recommendedName>
</protein>
<keyword evidence="3 9" id="KW-0698">rRNA processing</keyword>
<proteinExistence type="inferred from homology"/>
<evidence type="ECO:0000256" key="4">
    <source>
        <dbReference type="ARBA" id="ARBA00022722"/>
    </source>
</evidence>
<dbReference type="Proteomes" id="UP000294309">
    <property type="component" value="Chromosome"/>
</dbReference>
<keyword evidence="2 9" id="KW-0690">Ribosome biogenesis</keyword>
<dbReference type="EMBL" id="CP038013">
    <property type="protein sequence ID" value="QBQ07903.1"/>
    <property type="molecule type" value="Genomic_DNA"/>
</dbReference>
<dbReference type="RefSeq" id="WP_134297682.1">
    <property type="nucleotide sequence ID" value="NZ_CP038013.1"/>
</dbReference>
<keyword evidence="4 9" id="KW-0540">Nuclease</keyword>
<dbReference type="HAMAP" id="MF_00009">
    <property type="entry name" value="Endoribonucl_YbeY"/>
    <property type="match status" value="1"/>
</dbReference>
<dbReference type="OrthoDB" id="9807740at2"/>
<keyword evidence="6 9" id="KW-0255">Endonuclease</keyword>
<evidence type="ECO:0000313" key="10">
    <source>
        <dbReference type="EMBL" id="QBQ07903.1"/>
    </source>
</evidence>
<dbReference type="GO" id="GO:0004521">
    <property type="term" value="F:RNA endonuclease activity"/>
    <property type="evidence" value="ECO:0007669"/>
    <property type="project" value="UniProtKB-UniRule"/>
</dbReference>
<evidence type="ECO:0000256" key="5">
    <source>
        <dbReference type="ARBA" id="ARBA00022723"/>
    </source>
</evidence>
<comment type="cofactor">
    <cofactor evidence="9">
        <name>Zn(2+)</name>
        <dbReference type="ChEBI" id="CHEBI:29105"/>
    </cofactor>
    <text evidence="9">Binds 1 zinc ion.</text>
</comment>
<dbReference type="PANTHER" id="PTHR46986">
    <property type="entry name" value="ENDORIBONUCLEASE YBEY, CHLOROPLASTIC"/>
    <property type="match status" value="1"/>
</dbReference>
<dbReference type="NCBIfam" id="TIGR00043">
    <property type="entry name" value="rRNA maturation RNase YbeY"/>
    <property type="match status" value="1"/>
</dbReference>
<comment type="subcellular location">
    <subcellularLocation>
        <location evidence="9">Cytoplasm</location>
    </subcellularLocation>
</comment>
<organism evidence="10 11">
    <name type="scientific">Spiroplasma gladiatoris</name>
    <dbReference type="NCBI Taxonomy" id="2143"/>
    <lineage>
        <taxon>Bacteria</taxon>
        <taxon>Bacillati</taxon>
        <taxon>Mycoplasmatota</taxon>
        <taxon>Mollicutes</taxon>
        <taxon>Entomoplasmatales</taxon>
        <taxon>Spiroplasmataceae</taxon>
        <taxon>Spiroplasma</taxon>
    </lineage>
</organism>
<keyword evidence="5 9" id="KW-0479">Metal-binding</keyword>
<dbReference type="GO" id="GO:0006364">
    <property type="term" value="P:rRNA processing"/>
    <property type="evidence" value="ECO:0007669"/>
    <property type="project" value="UniProtKB-UniRule"/>
</dbReference>
<dbReference type="GO" id="GO:0004222">
    <property type="term" value="F:metalloendopeptidase activity"/>
    <property type="evidence" value="ECO:0007669"/>
    <property type="project" value="InterPro"/>
</dbReference>
<name>A0A4P7AJI4_9MOLU</name>
<dbReference type="EC" id="3.1.-.-" evidence="9"/>
<reference evidence="10 11" key="1">
    <citation type="submission" date="2019-03" db="EMBL/GenBank/DDBJ databases">
        <title>Complete genome sequence of Spiroplasma gladiatoris TG-1 (DSM 22552).</title>
        <authorList>
            <person name="Lin Y.-C."/>
            <person name="Chou L."/>
            <person name="Kuo C.-H."/>
        </authorList>
    </citation>
    <scope>NUCLEOTIDE SEQUENCE [LARGE SCALE GENOMIC DNA]</scope>
    <source>
        <strain evidence="10 11">TG-1</strain>
    </source>
</reference>
<feature type="binding site" evidence="9">
    <location>
        <position position="127"/>
    </location>
    <ligand>
        <name>Zn(2+)</name>
        <dbReference type="ChEBI" id="CHEBI:29105"/>
        <note>catalytic</note>
    </ligand>
</feature>
<evidence type="ECO:0000256" key="3">
    <source>
        <dbReference type="ARBA" id="ARBA00022552"/>
    </source>
</evidence>
<evidence type="ECO:0000313" key="11">
    <source>
        <dbReference type="Proteomes" id="UP000294309"/>
    </source>
</evidence>
<evidence type="ECO:0000256" key="8">
    <source>
        <dbReference type="ARBA" id="ARBA00022833"/>
    </source>
</evidence>
<keyword evidence="8 9" id="KW-0862">Zinc</keyword>
<dbReference type="Pfam" id="PF02130">
    <property type="entry name" value="YbeY"/>
    <property type="match status" value="1"/>
</dbReference>
<dbReference type="InterPro" id="IPR023091">
    <property type="entry name" value="MetalPrtase_cat_dom_sf_prd"/>
</dbReference>
<dbReference type="Gene3D" id="3.40.390.30">
    <property type="entry name" value="Metalloproteases ('zincins'), catalytic domain"/>
    <property type="match status" value="1"/>
</dbReference>
<evidence type="ECO:0000256" key="7">
    <source>
        <dbReference type="ARBA" id="ARBA00022801"/>
    </source>
</evidence>
<accession>A0A4P7AJI4</accession>